<comment type="caution">
    <text evidence="2">The sequence shown here is derived from an EMBL/GenBank/DDBJ whole genome shotgun (WGS) entry which is preliminary data.</text>
</comment>
<protein>
    <submittedName>
        <fullName evidence="2">DUF4012 domain-containing protein</fullName>
    </submittedName>
</protein>
<gene>
    <name evidence="2" type="ORF">O4213_17500</name>
</gene>
<dbReference type="RefSeq" id="WP_301572690.1">
    <property type="nucleotide sequence ID" value="NZ_JAPWIE010000005.1"/>
</dbReference>
<proteinExistence type="predicted"/>
<sequence length="594" mass="63170">MTSAATPEPAPRRRSRLRWWLLGIFVVLVLLVAAALYLGFLAATAKSSIDSARGHAASAQRAFLAGDTDKAVREADAAVVAADAAKGDTHNPVWSAAAAIPWLGDPLQSVQEMTDSVDALATDVLAPTAELAGVINPDNLRSADNTINTAALAQAQPQLAVIADRAEAIQADVTSTDGSWFGTVSDARTQLLDQLTESARFIRGTDTAAQLLPPMLGANGERNYFFGFQTPAESRPTGGLLGAYGVVSAENGRVNVDDLGTNAEIDAPANPVDLGEEYDYNYKYSRPYTDIRNSNISAHFPYAAQIWMNMWQQQSGTQLDGAVALDPVALSYLLDATGPVTLDSGQKVSGDDVTELTLSTSYQQFANNNTARKAYLQEIAQKSVSALTSMRGNTSKVLEALGRSVHEQRLMVYSADEKEQQLLVDAGLAHEVAETPAPYANVVVGNLAGNKIDYYLQREITYKAGSCDSDTRTSTVEVKFTNNVTDLSLPPYVIGSLGNPQLQLPNGTNFSAVTLYGTEGATIDSATIDGESMLIAVGTERGHPFATGQIQIPPGETVTVTYQLTEPTSPGEPVVPVQPLVDDPEVTVDVPVCE</sequence>
<keyword evidence="1" id="KW-0812">Transmembrane</keyword>
<reference evidence="2" key="1">
    <citation type="submission" date="2022-12" db="EMBL/GenBank/DDBJ databases">
        <authorList>
            <person name="Krivoruchko A.V."/>
            <person name="Elkin A."/>
        </authorList>
    </citation>
    <scope>NUCLEOTIDE SEQUENCE</scope>
    <source>
        <strain evidence="2">IEGM 1388</strain>
    </source>
</reference>
<dbReference type="Pfam" id="PF13196">
    <property type="entry name" value="DUF4012"/>
    <property type="match status" value="1"/>
</dbReference>
<organism evidence="2 3">
    <name type="scientific">Gordonia rubripertincta</name>
    <name type="common">Rhodococcus corallinus</name>
    <dbReference type="NCBI Taxonomy" id="36822"/>
    <lineage>
        <taxon>Bacteria</taxon>
        <taxon>Bacillati</taxon>
        <taxon>Actinomycetota</taxon>
        <taxon>Actinomycetes</taxon>
        <taxon>Mycobacteriales</taxon>
        <taxon>Gordoniaceae</taxon>
        <taxon>Gordonia</taxon>
    </lineage>
</organism>
<keyword evidence="1" id="KW-1133">Transmembrane helix</keyword>
<accession>A0ABT4MXQ6</accession>
<keyword evidence="1" id="KW-0472">Membrane</keyword>
<name>A0ABT4MXQ6_GORRU</name>
<evidence type="ECO:0000256" key="1">
    <source>
        <dbReference type="SAM" id="Phobius"/>
    </source>
</evidence>
<dbReference type="EMBL" id="JAPWIE010000005">
    <property type="protein sequence ID" value="MCZ4551789.1"/>
    <property type="molecule type" value="Genomic_DNA"/>
</dbReference>
<feature type="transmembrane region" description="Helical" evidence="1">
    <location>
        <begin position="20"/>
        <end position="43"/>
    </location>
</feature>
<evidence type="ECO:0000313" key="2">
    <source>
        <dbReference type="EMBL" id="MCZ4551789.1"/>
    </source>
</evidence>
<dbReference type="InterPro" id="IPR025101">
    <property type="entry name" value="DUF4012"/>
</dbReference>
<dbReference type="Proteomes" id="UP001067235">
    <property type="component" value="Unassembled WGS sequence"/>
</dbReference>
<keyword evidence="3" id="KW-1185">Reference proteome</keyword>
<evidence type="ECO:0000313" key="3">
    <source>
        <dbReference type="Proteomes" id="UP001067235"/>
    </source>
</evidence>